<dbReference type="Gene3D" id="1.10.357.10">
    <property type="entry name" value="Tetracycline Repressor, domain 2"/>
    <property type="match status" value="1"/>
</dbReference>
<dbReference type="InterPro" id="IPR050109">
    <property type="entry name" value="HTH-type_TetR-like_transc_reg"/>
</dbReference>
<keyword evidence="2 4" id="KW-0238">DNA-binding</keyword>
<dbReference type="Proteomes" id="UP001202922">
    <property type="component" value="Unassembled WGS sequence"/>
</dbReference>
<keyword evidence="1" id="KW-0805">Transcription regulation</keyword>
<reference evidence="7 8" key="1">
    <citation type="submission" date="2022-03" db="EMBL/GenBank/DDBJ databases">
        <title>Sinomonas sp. isolated from a soil.</title>
        <authorList>
            <person name="Han J."/>
            <person name="Kim D.-U."/>
        </authorList>
    </citation>
    <scope>NUCLEOTIDE SEQUENCE [LARGE SCALE GENOMIC DNA]</scope>
    <source>
        <strain evidence="7 8">5-5</strain>
    </source>
</reference>
<dbReference type="PANTHER" id="PTHR30055">
    <property type="entry name" value="HTH-TYPE TRANSCRIPTIONAL REGULATOR RUTR"/>
    <property type="match status" value="1"/>
</dbReference>
<feature type="region of interest" description="Disordered" evidence="5">
    <location>
        <begin position="1"/>
        <end position="31"/>
    </location>
</feature>
<evidence type="ECO:0000256" key="1">
    <source>
        <dbReference type="ARBA" id="ARBA00023015"/>
    </source>
</evidence>
<feature type="compositionally biased region" description="Low complexity" evidence="5">
    <location>
        <begin position="1"/>
        <end position="10"/>
    </location>
</feature>
<evidence type="ECO:0000256" key="3">
    <source>
        <dbReference type="ARBA" id="ARBA00023163"/>
    </source>
</evidence>
<evidence type="ECO:0000313" key="8">
    <source>
        <dbReference type="Proteomes" id="UP001202922"/>
    </source>
</evidence>
<feature type="compositionally biased region" description="Basic residues" evidence="5">
    <location>
        <begin position="17"/>
        <end position="28"/>
    </location>
</feature>
<protein>
    <submittedName>
        <fullName evidence="7">TetR/AcrR family transcriptional regulator</fullName>
    </submittedName>
</protein>
<feature type="DNA-binding region" description="H-T-H motif" evidence="4">
    <location>
        <begin position="55"/>
        <end position="74"/>
    </location>
</feature>
<proteinExistence type="predicted"/>
<dbReference type="SUPFAM" id="SSF48498">
    <property type="entry name" value="Tetracyclin repressor-like, C-terminal domain"/>
    <property type="match status" value="1"/>
</dbReference>
<gene>
    <name evidence="7" type="ORF">L0M17_18800</name>
</gene>
<evidence type="ECO:0000313" key="7">
    <source>
        <dbReference type="EMBL" id="MCH6471990.1"/>
    </source>
</evidence>
<dbReference type="PRINTS" id="PR00455">
    <property type="entry name" value="HTHTETR"/>
</dbReference>
<sequence>MTSPSQSQPRPDSRGPRGPHKRSPRGPYKKGIERRREVVAEAMEVFGQHGFKGGTLQQVAERVGLTPAAIIKLFGSKEGLLVAVLEHWDVVTSEVMGSPNRDYEFLDAFKKLMHYHTQHRGLLELYTTMAAEATSADHPAHGFMTERYSATLATMRGLFRDAIEDGHFRPMAADEIEGEAECLLATMDGLEIQFLLNPSFDLERSFAAFLDRLVARLSLDRSNGS</sequence>
<evidence type="ECO:0000259" key="6">
    <source>
        <dbReference type="PROSITE" id="PS50977"/>
    </source>
</evidence>
<dbReference type="PROSITE" id="PS50977">
    <property type="entry name" value="HTH_TETR_2"/>
    <property type="match status" value="1"/>
</dbReference>
<dbReference type="InterPro" id="IPR036271">
    <property type="entry name" value="Tet_transcr_reg_TetR-rel_C_sf"/>
</dbReference>
<feature type="domain" description="HTH tetR-type" evidence="6">
    <location>
        <begin position="32"/>
        <end position="92"/>
    </location>
</feature>
<organism evidence="7 8">
    <name type="scientific">Sinomonas terrae</name>
    <dbReference type="NCBI Taxonomy" id="2908838"/>
    <lineage>
        <taxon>Bacteria</taxon>
        <taxon>Bacillati</taxon>
        <taxon>Actinomycetota</taxon>
        <taxon>Actinomycetes</taxon>
        <taxon>Micrococcales</taxon>
        <taxon>Micrococcaceae</taxon>
        <taxon>Sinomonas</taxon>
    </lineage>
</organism>
<dbReference type="PANTHER" id="PTHR30055:SF234">
    <property type="entry name" value="HTH-TYPE TRANSCRIPTIONAL REGULATOR BETI"/>
    <property type="match status" value="1"/>
</dbReference>
<keyword evidence="8" id="KW-1185">Reference proteome</keyword>
<dbReference type="InterPro" id="IPR009057">
    <property type="entry name" value="Homeodomain-like_sf"/>
</dbReference>
<dbReference type="Pfam" id="PF00440">
    <property type="entry name" value="TetR_N"/>
    <property type="match status" value="1"/>
</dbReference>
<evidence type="ECO:0000256" key="2">
    <source>
        <dbReference type="ARBA" id="ARBA00023125"/>
    </source>
</evidence>
<name>A0ABS9U5X2_9MICC</name>
<dbReference type="EMBL" id="JAKZBV010000001">
    <property type="protein sequence ID" value="MCH6471990.1"/>
    <property type="molecule type" value="Genomic_DNA"/>
</dbReference>
<dbReference type="RefSeq" id="WP_241055911.1">
    <property type="nucleotide sequence ID" value="NZ_JAKZBV010000001.1"/>
</dbReference>
<accession>A0ABS9U5X2</accession>
<evidence type="ECO:0000256" key="5">
    <source>
        <dbReference type="SAM" id="MobiDB-lite"/>
    </source>
</evidence>
<keyword evidence="3" id="KW-0804">Transcription</keyword>
<dbReference type="InterPro" id="IPR001647">
    <property type="entry name" value="HTH_TetR"/>
</dbReference>
<comment type="caution">
    <text evidence="7">The sequence shown here is derived from an EMBL/GenBank/DDBJ whole genome shotgun (WGS) entry which is preliminary data.</text>
</comment>
<evidence type="ECO:0000256" key="4">
    <source>
        <dbReference type="PROSITE-ProRule" id="PRU00335"/>
    </source>
</evidence>
<dbReference type="SUPFAM" id="SSF46689">
    <property type="entry name" value="Homeodomain-like"/>
    <property type="match status" value="1"/>
</dbReference>